<protein>
    <submittedName>
        <fullName evidence="2">HupE/UreJ protein</fullName>
    </submittedName>
</protein>
<feature type="transmembrane region" description="Helical" evidence="1">
    <location>
        <begin position="380"/>
        <end position="399"/>
    </location>
</feature>
<feature type="transmembrane region" description="Helical" evidence="1">
    <location>
        <begin position="419"/>
        <end position="437"/>
    </location>
</feature>
<feature type="transmembrane region" description="Helical" evidence="1">
    <location>
        <begin position="317"/>
        <end position="338"/>
    </location>
</feature>
<dbReference type="AlphaFoldDB" id="A0A562UC36"/>
<sequence length="459" mass="50930">MYKNSYYSSCRAFLRRLLLITGFITSIVFAPSHVQAHQAPYTAVFLDVSPDRVGAEMQIPLTELEFAFGHHITANPETLLERLGPELKAYLLLHTHAYKNEALPWTVNVTNMAMVKEQQVASGPPFWELRVNILLLPRQNEDTRKFMLAYDGVVHQVINHVIFVAVRNDWETGRSDSLTSRSDPMTIRISSDNKVHPLEINIVKGNSWTGFKNMVSLGMEHIKTGTDHLLFLLVLLLPATLVVKSKRWAEFGGVKYSLKRLLKIVTAFTAGHSLTLLLGATGVLVPPSQIIEVLIAVSILVSAIHALIPIFPGKEYYVSGGFGLIHGMAFASILYNMQLHGMTLILSILGFNIGIEMMQLFIVALIIPWLIVLSRGKSYAILRVSGAIIAVIASFAWIIERISGRPNVISAHMQPIFDQGIWFVAGLAGIAIASLFFKRGRRSKIQSRPLQVVTVNSAS</sequence>
<comment type="caution">
    <text evidence="2">The sequence shown here is derived from an EMBL/GenBank/DDBJ whole genome shotgun (WGS) entry which is preliminary data.</text>
</comment>
<evidence type="ECO:0000313" key="3">
    <source>
        <dbReference type="Proteomes" id="UP000317010"/>
    </source>
</evidence>
<dbReference type="Proteomes" id="UP000317010">
    <property type="component" value="Unassembled WGS sequence"/>
</dbReference>
<dbReference type="Pfam" id="PF13795">
    <property type="entry name" value="HupE_UreJ_2"/>
    <property type="match status" value="1"/>
</dbReference>
<feature type="transmembrane region" description="Helical" evidence="1">
    <location>
        <begin position="290"/>
        <end position="310"/>
    </location>
</feature>
<proteinExistence type="predicted"/>
<organism evidence="2 3">
    <name type="scientific">Mucilaginibacter frigoritolerans</name>
    <dbReference type="NCBI Taxonomy" id="652788"/>
    <lineage>
        <taxon>Bacteria</taxon>
        <taxon>Pseudomonadati</taxon>
        <taxon>Bacteroidota</taxon>
        <taxon>Sphingobacteriia</taxon>
        <taxon>Sphingobacteriales</taxon>
        <taxon>Sphingobacteriaceae</taxon>
        <taxon>Mucilaginibacter</taxon>
    </lineage>
</organism>
<dbReference type="RefSeq" id="WP_144910031.1">
    <property type="nucleotide sequence ID" value="NZ_VLLI01000002.1"/>
</dbReference>
<dbReference type="EMBL" id="VLLI01000002">
    <property type="protein sequence ID" value="TWJ03376.1"/>
    <property type="molecule type" value="Genomic_DNA"/>
</dbReference>
<reference evidence="2 3" key="1">
    <citation type="submission" date="2019-07" db="EMBL/GenBank/DDBJ databases">
        <title>Genomic Encyclopedia of Archaeal and Bacterial Type Strains, Phase II (KMG-II): from individual species to whole genera.</title>
        <authorList>
            <person name="Goeker M."/>
        </authorList>
    </citation>
    <scope>NUCLEOTIDE SEQUENCE [LARGE SCALE GENOMIC DNA]</scope>
    <source>
        <strain evidence="2 3">ATCC BAA-1854</strain>
    </source>
</reference>
<evidence type="ECO:0000256" key="1">
    <source>
        <dbReference type="SAM" id="Phobius"/>
    </source>
</evidence>
<keyword evidence="1" id="KW-0472">Membrane</keyword>
<feature type="transmembrane region" description="Helical" evidence="1">
    <location>
        <begin position="225"/>
        <end position="243"/>
    </location>
</feature>
<gene>
    <name evidence="2" type="ORF">JN11_00918</name>
</gene>
<keyword evidence="1" id="KW-1133">Transmembrane helix</keyword>
<feature type="transmembrane region" description="Helical" evidence="1">
    <location>
        <begin position="344"/>
        <end position="373"/>
    </location>
</feature>
<evidence type="ECO:0000313" key="2">
    <source>
        <dbReference type="EMBL" id="TWJ03376.1"/>
    </source>
</evidence>
<accession>A0A562UC36</accession>
<dbReference type="OrthoDB" id="9808870at2"/>
<dbReference type="InterPro" id="IPR032809">
    <property type="entry name" value="Put_HupE_UreJ"/>
</dbReference>
<feature type="transmembrane region" description="Helical" evidence="1">
    <location>
        <begin position="264"/>
        <end position="284"/>
    </location>
</feature>
<keyword evidence="3" id="KW-1185">Reference proteome</keyword>
<name>A0A562UC36_9SPHI</name>
<keyword evidence="1" id="KW-0812">Transmembrane</keyword>